<dbReference type="FunFam" id="3.40.50.12780:FF:000003">
    <property type="entry name" value="Long-chain-fatty-acid--CoA ligase FadD"/>
    <property type="match status" value="1"/>
</dbReference>
<dbReference type="PANTHER" id="PTHR43201:SF5">
    <property type="entry name" value="MEDIUM-CHAIN ACYL-COA LIGASE ACSF2, MITOCHONDRIAL"/>
    <property type="match status" value="1"/>
</dbReference>
<dbReference type="AlphaFoldDB" id="A0A5M8P3B6"/>
<dbReference type="Pfam" id="PF00501">
    <property type="entry name" value="AMP-binding"/>
    <property type="match status" value="1"/>
</dbReference>
<evidence type="ECO:0000313" key="6">
    <source>
        <dbReference type="Proteomes" id="UP000324575"/>
    </source>
</evidence>
<dbReference type="Pfam" id="PF13193">
    <property type="entry name" value="AMP-binding_C"/>
    <property type="match status" value="1"/>
</dbReference>
<evidence type="ECO:0000256" key="1">
    <source>
        <dbReference type="ARBA" id="ARBA00006432"/>
    </source>
</evidence>
<sequence length="540" mass="60868">MQNLSYAHGPSNTPLIGETIGENFRKSVEKFGNREALISVEQTYRATYKELWEQTTALAKGLMASGIRRGDRVGIWAPNRFEWVLVQYATARIGAIMVNINPSYKATGLKFALEQSKVDLLISASHSRQINFVEMLDAIRPTCEYPKQTIIIEKDWNALLLTGAEISDEKLAAREESLQFDDSINIQYTSGTTGYPKGATLSHHNILNDGYFCGVRMHYTEKEKVCIPVPLYHCFGMVLGSIGCISHGACIVLTGETFHPDTVMRTIQEEKCTALFGVPTMYISMLDHYNFNKYDFSSLRTGIMGGSLCPTNVMRQVIDKMNMTQITICFGMTETSPMVTQSMVSDSLEKRVNTVGVIHDHLEVKIVDPQGNILPKGVAGEVCVRGYAVMMGYWDNPTATSDMIDKNKWLHTGDIGEMDEESYIKITGRIKDTIIRRGENISPREIEEFLIAHKAISDVYVIGVPSVKYGEEVMAWVKKRDESLTKEELILFCRDQIAPYKIPKYWKFVEEFPMTVSGKVRKVEMREIAIKELAFNGKSN</sequence>
<dbReference type="GO" id="GO:0031956">
    <property type="term" value="F:medium-chain fatty acid-CoA ligase activity"/>
    <property type="evidence" value="ECO:0007669"/>
    <property type="project" value="TreeGrafter"/>
</dbReference>
<evidence type="ECO:0000313" key="5">
    <source>
        <dbReference type="EMBL" id="KAA6302969.1"/>
    </source>
</evidence>
<dbReference type="Gene3D" id="3.30.300.30">
    <property type="match status" value="1"/>
</dbReference>
<dbReference type="PROSITE" id="PS00455">
    <property type="entry name" value="AMP_BINDING"/>
    <property type="match status" value="1"/>
</dbReference>
<name>A0A5M8P3B6_9BACT</name>
<dbReference type="CDD" id="cd05917">
    <property type="entry name" value="FACL_like_2"/>
    <property type="match status" value="1"/>
</dbReference>
<comment type="caution">
    <text evidence="5">The sequence shown here is derived from an EMBL/GenBank/DDBJ whole genome shotgun (WGS) entry which is preliminary data.</text>
</comment>
<proteinExistence type="inferred from homology"/>
<dbReference type="InterPro" id="IPR020845">
    <property type="entry name" value="AMP-binding_CS"/>
</dbReference>
<dbReference type="InterPro" id="IPR045851">
    <property type="entry name" value="AMP-bd_C_sf"/>
</dbReference>
<keyword evidence="2 5" id="KW-0436">Ligase</keyword>
<evidence type="ECO:0000256" key="2">
    <source>
        <dbReference type="ARBA" id="ARBA00022598"/>
    </source>
</evidence>
<dbReference type="SUPFAM" id="SSF56801">
    <property type="entry name" value="Acetyl-CoA synthetase-like"/>
    <property type="match status" value="1"/>
</dbReference>
<dbReference type="InterPro" id="IPR025110">
    <property type="entry name" value="AMP-bd_C"/>
</dbReference>
<dbReference type="Proteomes" id="UP000324575">
    <property type="component" value="Unassembled WGS sequence"/>
</dbReference>
<dbReference type="FunFam" id="3.30.300.30:FF:000008">
    <property type="entry name" value="2,3-dihydroxybenzoate-AMP ligase"/>
    <property type="match status" value="1"/>
</dbReference>
<dbReference type="InterPro" id="IPR042099">
    <property type="entry name" value="ANL_N_sf"/>
</dbReference>
<feature type="domain" description="AMP-dependent synthetase/ligase" evidence="3">
    <location>
        <begin position="24"/>
        <end position="394"/>
    </location>
</feature>
<organism evidence="5 6">
    <name type="scientific">Candidatus Ordinivivax streblomastigis</name>
    <dbReference type="NCBI Taxonomy" id="2540710"/>
    <lineage>
        <taxon>Bacteria</taxon>
        <taxon>Pseudomonadati</taxon>
        <taxon>Bacteroidota</taxon>
        <taxon>Bacteroidia</taxon>
        <taxon>Bacteroidales</taxon>
        <taxon>Candidatus Ordinivivax</taxon>
    </lineage>
</organism>
<evidence type="ECO:0000259" key="4">
    <source>
        <dbReference type="Pfam" id="PF13193"/>
    </source>
</evidence>
<dbReference type="InterPro" id="IPR000873">
    <property type="entry name" value="AMP-dep_synth/lig_dom"/>
</dbReference>
<feature type="domain" description="AMP-binding enzyme C-terminal" evidence="4">
    <location>
        <begin position="445"/>
        <end position="519"/>
    </location>
</feature>
<dbReference type="PANTHER" id="PTHR43201">
    <property type="entry name" value="ACYL-COA SYNTHETASE"/>
    <property type="match status" value="1"/>
</dbReference>
<gene>
    <name evidence="5" type="ORF">EZS26_000864</name>
</gene>
<dbReference type="GO" id="GO:0004467">
    <property type="term" value="F:long-chain fatty acid-CoA ligase activity"/>
    <property type="evidence" value="ECO:0007669"/>
    <property type="project" value="UniProtKB-EC"/>
</dbReference>
<dbReference type="Gene3D" id="3.40.50.12780">
    <property type="entry name" value="N-terminal domain of ligase-like"/>
    <property type="match status" value="1"/>
</dbReference>
<dbReference type="EMBL" id="SNRX01000004">
    <property type="protein sequence ID" value="KAA6302969.1"/>
    <property type="molecule type" value="Genomic_DNA"/>
</dbReference>
<reference evidence="5 6" key="1">
    <citation type="submission" date="2019-03" db="EMBL/GenBank/DDBJ databases">
        <title>Single cell metagenomics reveals metabolic interactions within the superorganism composed of flagellate Streblomastix strix and complex community of Bacteroidetes bacteria on its surface.</title>
        <authorList>
            <person name="Treitli S.C."/>
            <person name="Kolisko M."/>
            <person name="Husnik F."/>
            <person name="Keeling P."/>
            <person name="Hampl V."/>
        </authorList>
    </citation>
    <scope>NUCLEOTIDE SEQUENCE [LARGE SCALE GENOMIC DNA]</scope>
    <source>
        <strain evidence="5">St1</strain>
    </source>
</reference>
<protein>
    <submittedName>
        <fullName evidence="5">Long-chain-fatty-acid--CoA ligase</fullName>
        <ecNumber evidence="5">6.2.1.3</ecNumber>
    </submittedName>
</protein>
<evidence type="ECO:0000259" key="3">
    <source>
        <dbReference type="Pfam" id="PF00501"/>
    </source>
</evidence>
<comment type="similarity">
    <text evidence="1">Belongs to the ATP-dependent AMP-binding enzyme family.</text>
</comment>
<accession>A0A5M8P3B6</accession>
<dbReference type="EC" id="6.2.1.3" evidence="5"/>